<dbReference type="STRING" id="1492738.FEM21_01310"/>
<sequence length="193" mass="21672">MQNTFYILVLKKIEKKMKKLFFTAMAVLAFGFANAQSQISKGSWLIEVNTGFGEKVGNTSIGLWSEDGRTDYNIGAEAGYFVDDKLALKFGLGFGETSFYDDAFGEYYSASNFAYKLGLKYYAAGKFPLEISYNGVNYEDLDENPSYLGLQAGYAIFLNKNVSIEPGIRYNVSLNDDFYDDVFQLNIGFALHF</sequence>
<feature type="signal peptide" evidence="1">
    <location>
        <begin position="1"/>
        <end position="35"/>
    </location>
</feature>
<evidence type="ECO:0000256" key="1">
    <source>
        <dbReference type="SAM" id="SignalP"/>
    </source>
</evidence>
<feature type="chain" id="PRO_5001634196" description="Outer membrane protein beta-barrel domain-containing protein" evidence="1">
    <location>
        <begin position="36"/>
        <end position="193"/>
    </location>
</feature>
<keyword evidence="1" id="KW-0732">Signal</keyword>
<dbReference type="InterPro" id="IPR011250">
    <property type="entry name" value="OMP/PagP_B-barrel"/>
</dbReference>
<organism evidence="2 3">
    <name type="scientific">Flavobacterium seoulense</name>
    <dbReference type="NCBI Taxonomy" id="1492738"/>
    <lineage>
        <taxon>Bacteria</taxon>
        <taxon>Pseudomonadati</taxon>
        <taxon>Bacteroidota</taxon>
        <taxon>Flavobacteriia</taxon>
        <taxon>Flavobacteriales</taxon>
        <taxon>Flavobacteriaceae</taxon>
        <taxon>Flavobacterium</taxon>
    </lineage>
</organism>
<accession>A0A066WVK4</accession>
<dbReference type="SUPFAM" id="SSF56925">
    <property type="entry name" value="OMPA-like"/>
    <property type="match status" value="1"/>
</dbReference>
<evidence type="ECO:0008006" key="4">
    <source>
        <dbReference type="Google" id="ProtNLM"/>
    </source>
</evidence>
<keyword evidence="3" id="KW-1185">Reference proteome</keyword>
<gene>
    <name evidence="2" type="ORF">FEM21_01310</name>
</gene>
<dbReference type="Proteomes" id="UP000027064">
    <property type="component" value="Unassembled WGS sequence"/>
</dbReference>
<name>A0A066WVK4_9FLAO</name>
<protein>
    <recommendedName>
        <fullName evidence="4">Outer membrane protein beta-barrel domain-containing protein</fullName>
    </recommendedName>
</protein>
<comment type="caution">
    <text evidence="2">The sequence shown here is derived from an EMBL/GenBank/DDBJ whole genome shotgun (WGS) entry which is preliminary data.</text>
</comment>
<dbReference type="EMBL" id="JNCA01000001">
    <property type="protein sequence ID" value="KDN56628.1"/>
    <property type="molecule type" value="Genomic_DNA"/>
</dbReference>
<reference evidence="2 3" key="1">
    <citation type="submission" date="2014-05" db="EMBL/GenBank/DDBJ databases">
        <title>Genome Sequence of Flavobacterium sp. EM1321.</title>
        <authorList>
            <person name="Shin S.-K."/>
            <person name="Yi H."/>
        </authorList>
    </citation>
    <scope>NUCLEOTIDE SEQUENCE [LARGE SCALE GENOMIC DNA]</scope>
    <source>
        <strain evidence="2 3">EM1321</strain>
    </source>
</reference>
<proteinExistence type="predicted"/>
<evidence type="ECO:0000313" key="2">
    <source>
        <dbReference type="EMBL" id="KDN56628.1"/>
    </source>
</evidence>
<dbReference type="eggNOG" id="ENOG5031JXK">
    <property type="taxonomic scope" value="Bacteria"/>
</dbReference>
<dbReference type="PATRIC" id="fig|1492738.3.peg.126"/>
<dbReference type="AlphaFoldDB" id="A0A066WVK4"/>
<evidence type="ECO:0000313" key="3">
    <source>
        <dbReference type="Proteomes" id="UP000027064"/>
    </source>
</evidence>